<gene>
    <name evidence="2" type="ORF">PIB30_071970</name>
</gene>
<accession>A0ABU6QNQ6</accession>
<dbReference type="EMBL" id="JASCZI010000842">
    <property type="protein sequence ID" value="MED6113560.1"/>
    <property type="molecule type" value="Genomic_DNA"/>
</dbReference>
<feature type="region of interest" description="Disordered" evidence="1">
    <location>
        <begin position="50"/>
        <end position="71"/>
    </location>
</feature>
<evidence type="ECO:0000256" key="1">
    <source>
        <dbReference type="SAM" id="MobiDB-lite"/>
    </source>
</evidence>
<name>A0ABU6QNQ6_9FABA</name>
<keyword evidence="3" id="KW-1185">Reference proteome</keyword>
<protein>
    <submittedName>
        <fullName evidence="2">Uncharacterized protein</fullName>
    </submittedName>
</protein>
<dbReference type="Proteomes" id="UP001341840">
    <property type="component" value="Unassembled WGS sequence"/>
</dbReference>
<reference evidence="2 3" key="1">
    <citation type="journal article" date="2023" name="Plants (Basel)">
        <title>Bridging the Gap: Combining Genomics and Transcriptomics Approaches to Understand Stylosanthes scabra, an Orphan Legume from the Brazilian Caatinga.</title>
        <authorList>
            <person name="Ferreira-Neto J.R.C."/>
            <person name="da Silva M.D."/>
            <person name="Binneck E."/>
            <person name="de Melo N.F."/>
            <person name="da Silva R.H."/>
            <person name="de Melo A.L.T.M."/>
            <person name="Pandolfi V."/>
            <person name="Bustamante F.O."/>
            <person name="Brasileiro-Vidal A.C."/>
            <person name="Benko-Iseppon A.M."/>
        </authorList>
    </citation>
    <scope>NUCLEOTIDE SEQUENCE [LARGE SCALE GENOMIC DNA]</scope>
    <source>
        <tissue evidence="2">Leaves</tissue>
    </source>
</reference>
<sequence>MRVRVDSDILRIDSYTSRGYKLSVHFLVSPLIIEPINVLRVMLRVSKHHDGAYGANDPAYDNSRLSDVVDD</sequence>
<evidence type="ECO:0000313" key="3">
    <source>
        <dbReference type="Proteomes" id="UP001341840"/>
    </source>
</evidence>
<evidence type="ECO:0000313" key="2">
    <source>
        <dbReference type="EMBL" id="MED6113560.1"/>
    </source>
</evidence>
<proteinExistence type="predicted"/>
<comment type="caution">
    <text evidence="2">The sequence shown here is derived from an EMBL/GenBank/DDBJ whole genome shotgun (WGS) entry which is preliminary data.</text>
</comment>
<organism evidence="2 3">
    <name type="scientific">Stylosanthes scabra</name>
    <dbReference type="NCBI Taxonomy" id="79078"/>
    <lineage>
        <taxon>Eukaryota</taxon>
        <taxon>Viridiplantae</taxon>
        <taxon>Streptophyta</taxon>
        <taxon>Embryophyta</taxon>
        <taxon>Tracheophyta</taxon>
        <taxon>Spermatophyta</taxon>
        <taxon>Magnoliopsida</taxon>
        <taxon>eudicotyledons</taxon>
        <taxon>Gunneridae</taxon>
        <taxon>Pentapetalae</taxon>
        <taxon>rosids</taxon>
        <taxon>fabids</taxon>
        <taxon>Fabales</taxon>
        <taxon>Fabaceae</taxon>
        <taxon>Papilionoideae</taxon>
        <taxon>50 kb inversion clade</taxon>
        <taxon>dalbergioids sensu lato</taxon>
        <taxon>Dalbergieae</taxon>
        <taxon>Pterocarpus clade</taxon>
        <taxon>Stylosanthes</taxon>
    </lineage>
</organism>